<dbReference type="Proteomes" id="UP001219525">
    <property type="component" value="Unassembled WGS sequence"/>
</dbReference>
<dbReference type="EMBL" id="JARJCW010000002">
    <property type="protein sequence ID" value="KAJ7229025.1"/>
    <property type="molecule type" value="Genomic_DNA"/>
</dbReference>
<proteinExistence type="predicted"/>
<evidence type="ECO:0000313" key="1">
    <source>
        <dbReference type="EMBL" id="KAJ7229025.1"/>
    </source>
</evidence>
<dbReference type="AlphaFoldDB" id="A0AAD6YUF2"/>
<keyword evidence="2" id="KW-1185">Reference proteome</keyword>
<sequence length="673" mass="74074">MTVPEPTLYEHDVIRADRQDDNAAHRVFSAATHNIDDNMGVIVFLFVIGELVDAYESHTMSHAHRAKVAIQAHLFLKTWKLFLQTLGYSIHRHYLPPGAVKIFDFLIDGLLGLILIHRDHLPTMAIPLLPWKHESMANERVFAALRGIFPEMSLVQAMLALPHLRATMSRAKQALFSKVSYKKVANGYTFSDDTEDSIINFAKLSIFPTDVEFTSLYDEAIEENEMLWSLLGVNIPTLTDAPIVEALRGPVDPSDDSDNHLTPEDVQTTAVDAAIVDLGMRDELQEALNAVQNVTGLLKKEEEEIDACAYAATALVVDGLSKINDLPDLVDPLHLEQSRKDVARIIKMTPESVETFLHGLKSSFGATAATLDHQILPSVLDVTTSELLPLVRLREANQTEPARTGVRNYKAASGKVVVLGEDSQSGSKQPSGPSVKQIMARHIQAIVCEADTRKVTSGLNRKARTEDNGVECPPVDKLSGNAANVAYAAQIRSTTALRRRRNVCQNLKCFPFVGKAGMGPLTPLIANNFIFLIDRNEIMLGRVITMYSKGGGKAGAHAYIQAADTIGSISFVLAQTYEHAKGRTFQRIHSATAMVGMSRFAHIPPGSVLFRVPDKVTQTNNFVDLSSASTLKFNELLREKELLWAATVLNTVQRRGAENVNIVDLDDDDDVDD</sequence>
<name>A0AAD6YUF2_9AGAR</name>
<gene>
    <name evidence="1" type="ORF">GGX14DRAFT_555061</name>
</gene>
<organism evidence="1 2">
    <name type="scientific">Mycena pura</name>
    <dbReference type="NCBI Taxonomy" id="153505"/>
    <lineage>
        <taxon>Eukaryota</taxon>
        <taxon>Fungi</taxon>
        <taxon>Dikarya</taxon>
        <taxon>Basidiomycota</taxon>
        <taxon>Agaricomycotina</taxon>
        <taxon>Agaricomycetes</taxon>
        <taxon>Agaricomycetidae</taxon>
        <taxon>Agaricales</taxon>
        <taxon>Marasmiineae</taxon>
        <taxon>Mycenaceae</taxon>
        <taxon>Mycena</taxon>
    </lineage>
</organism>
<reference evidence="1" key="1">
    <citation type="submission" date="2023-03" db="EMBL/GenBank/DDBJ databases">
        <title>Massive genome expansion in bonnet fungi (Mycena s.s.) driven by repeated elements and novel gene families across ecological guilds.</title>
        <authorList>
            <consortium name="Lawrence Berkeley National Laboratory"/>
            <person name="Harder C.B."/>
            <person name="Miyauchi S."/>
            <person name="Viragh M."/>
            <person name="Kuo A."/>
            <person name="Thoen E."/>
            <person name="Andreopoulos B."/>
            <person name="Lu D."/>
            <person name="Skrede I."/>
            <person name="Drula E."/>
            <person name="Henrissat B."/>
            <person name="Morin E."/>
            <person name="Kohler A."/>
            <person name="Barry K."/>
            <person name="LaButti K."/>
            <person name="Morin E."/>
            <person name="Salamov A."/>
            <person name="Lipzen A."/>
            <person name="Mereny Z."/>
            <person name="Hegedus B."/>
            <person name="Baldrian P."/>
            <person name="Stursova M."/>
            <person name="Weitz H."/>
            <person name="Taylor A."/>
            <person name="Grigoriev I.V."/>
            <person name="Nagy L.G."/>
            <person name="Martin F."/>
            <person name="Kauserud H."/>
        </authorList>
    </citation>
    <scope>NUCLEOTIDE SEQUENCE</scope>
    <source>
        <strain evidence="1">9144</strain>
    </source>
</reference>
<evidence type="ECO:0000313" key="2">
    <source>
        <dbReference type="Proteomes" id="UP001219525"/>
    </source>
</evidence>
<accession>A0AAD6YUF2</accession>
<protein>
    <submittedName>
        <fullName evidence="1">Uncharacterized protein</fullName>
    </submittedName>
</protein>
<comment type="caution">
    <text evidence="1">The sequence shown here is derived from an EMBL/GenBank/DDBJ whole genome shotgun (WGS) entry which is preliminary data.</text>
</comment>